<evidence type="ECO:0000313" key="2">
    <source>
        <dbReference type="EMBL" id="EDK41241.2"/>
    </source>
</evidence>
<dbReference type="PANTHER" id="PTHR43841:SF1">
    <property type="entry name" value="3-HYDROXYACYL-THIOESTER DEHYDRATASE X"/>
    <property type="match status" value="1"/>
</dbReference>
<dbReference type="OMA" id="CKDYNPI"/>
<dbReference type="InterPro" id="IPR029069">
    <property type="entry name" value="HotDog_dom_sf"/>
</dbReference>
<organism evidence="2 3">
    <name type="scientific">Meyerozyma guilliermondii (strain ATCC 6260 / CBS 566 / DSM 6381 / JCM 1539 / NBRC 10279 / NRRL Y-324)</name>
    <name type="common">Yeast</name>
    <name type="synonym">Candida guilliermondii</name>
    <dbReference type="NCBI Taxonomy" id="294746"/>
    <lineage>
        <taxon>Eukaryota</taxon>
        <taxon>Fungi</taxon>
        <taxon>Dikarya</taxon>
        <taxon>Ascomycota</taxon>
        <taxon>Saccharomycotina</taxon>
        <taxon>Pichiomycetes</taxon>
        <taxon>Debaryomycetaceae</taxon>
        <taxon>Meyerozyma</taxon>
    </lineage>
</organism>
<dbReference type="Gene3D" id="3.10.129.10">
    <property type="entry name" value="Hotdog Thioesterase"/>
    <property type="match status" value="1"/>
</dbReference>
<evidence type="ECO:0000259" key="1">
    <source>
        <dbReference type="Pfam" id="PF01575"/>
    </source>
</evidence>
<dbReference type="CDD" id="cd03441">
    <property type="entry name" value="R_hydratase_like"/>
    <property type="match status" value="1"/>
</dbReference>
<name>A5DPY8_PICGU</name>
<reference evidence="2 3" key="1">
    <citation type="journal article" date="2009" name="Nature">
        <title>Evolution of pathogenicity and sexual reproduction in eight Candida genomes.</title>
        <authorList>
            <person name="Butler G."/>
            <person name="Rasmussen M.D."/>
            <person name="Lin M.F."/>
            <person name="Santos M.A."/>
            <person name="Sakthikumar S."/>
            <person name="Munro C.A."/>
            <person name="Rheinbay E."/>
            <person name="Grabherr M."/>
            <person name="Forche A."/>
            <person name="Reedy J.L."/>
            <person name="Agrafioti I."/>
            <person name="Arnaud M.B."/>
            <person name="Bates S."/>
            <person name="Brown A.J."/>
            <person name="Brunke S."/>
            <person name="Costanzo M.C."/>
            <person name="Fitzpatrick D.A."/>
            <person name="de Groot P.W."/>
            <person name="Harris D."/>
            <person name="Hoyer L.L."/>
            <person name="Hube B."/>
            <person name="Klis F.M."/>
            <person name="Kodira C."/>
            <person name="Lennard N."/>
            <person name="Logue M.E."/>
            <person name="Martin R."/>
            <person name="Neiman A.M."/>
            <person name="Nikolaou E."/>
            <person name="Quail M.A."/>
            <person name="Quinn J."/>
            <person name="Santos M.C."/>
            <person name="Schmitzberger F.F."/>
            <person name="Sherlock G."/>
            <person name="Shah P."/>
            <person name="Silverstein K.A."/>
            <person name="Skrzypek M.S."/>
            <person name="Soll D."/>
            <person name="Staggs R."/>
            <person name="Stansfield I."/>
            <person name="Stumpf M.P."/>
            <person name="Sudbery P.E."/>
            <person name="Srikantha T."/>
            <person name="Zeng Q."/>
            <person name="Berman J."/>
            <person name="Berriman M."/>
            <person name="Heitman J."/>
            <person name="Gow N.A."/>
            <person name="Lorenz M.C."/>
            <person name="Birren B.W."/>
            <person name="Kellis M."/>
            <person name="Cuomo C.A."/>
        </authorList>
    </citation>
    <scope>NUCLEOTIDE SEQUENCE [LARGE SCALE GENOMIC DNA]</scope>
    <source>
        <strain evidence="3">ATCC 6260 / CBS 566 / DSM 6381 / JCM 1539 / NBRC 10279 / NRRL Y-324</strain>
    </source>
</reference>
<dbReference type="HOGENOM" id="CLU_060990_0_0_1"/>
<dbReference type="STRING" id="294746.A5DPY8"/>
<dbReference type="OrthoDB" id="533830at2759"/>
<dbReference type="InParanoid" id="A5DPY8"/>
<sequence length="345" mass="38643">MWILLFTAATIITWRVFHRSHFSHLYKALTKPTCDLNFTPTKLSGTDVVTIFMAIIIKSIMSVSFWRTKLERNGDDFKLPRITITAPLELSSEDARQYEQAVATICSQKDVSSTKLVPSLILAAATTPLMILTLAHFSSPILPLGSVNTRNRFDFIGPVKNNLSKTRAIATFGGPNQKGRRTKRGIEFDIIVEVYDTTSEKMIFRQIITVMQTLSKSPPPLSEQPTSTDKNESTKFSSLGILEVPFSAPSSWWPLCKDYNPIHISAFSARLFGFPGRIAHGNHVAAAILYELLDDNVAYSSCLEVSFRRPMVLPIRLELRCMKEAGTVKFAAIQKEKVYVEGSFK</sequence>
<dbReference type="Pfam" id="PF01575">
    <property type="entry name" value="MaoC_dehydratas"/>
    <property type="match status" value="1"/>
</dbReference>
<dbReference type="EMBL" id="CH408161">
    <property type="protein sequence ID" value="EDK41241.2"/>
    <property type="molecule type" value="Genomic_DNA"/>
</dbReference>
<dbReference type="RefSeq" id="XP_001482319.2">
    <property type="nucleotide sequence ID" value="XM_001482269.1"/>
</dbReference>
<evidence type="ECO:0000313" key="3">
    <source>
        <dbReference type="Proteomes" id="UP000001997"/>
    </source>
</evidence>
<keyword evidence="3" id="KW-1185">Reference proteome</keyword>
<dbReference type="Proteomes" id="UP000001997">
    <property type="component" value="Unassembled WGS sequence"/>
</dbReference>
<dbReference type="InterPro" id="IPR002539">
    <property type="entry name" value="MaoC-like_dom"/>
</dbReference>
<dbReference type="PANTHER" id="PTHR43841">
    <property type="entry name" value="3-HYDROXYACYL-THIOESTER DEHYDRATASE HTDX-RELATED"/>
    <property type="match status" value="1"/>
</dbReference>
<accession>A5DPY8</accession>
<proteinExistence type="predicted"/>
<dbReference type="SUPFAM" id="SSF54637">
    <property type="entry name" value="Thioesterase/thiol ester dehydrase-isomerase"/>
    <property type="match status" value="1"/>
</dbReference>
<dbReference type="KEGG" id="pgu:PGUG_05339"/>
<protein>
    <recommendedName>
        <fullName evidence="1">MaoC-like domain-containing protein</fullName>
    </recommendedName>
</protein>
<dbReference type="GeneID" id="5124420"/>
<gene>
    <name evidence="2" type="ORF">PGUG_05339</name>
</gene>
<dbReference type="AlphaFoldDB" id="A5DPY8"/>
<dbReference type="VEuPathDB" id="FungiDB:PGUG_05339"/>
<feature type="domain" description="MaoC-like" evidence="1">
    <location>
        <begin position="257"/>
        <end position="337"/>
    </location>
</feature>
<dbReference type="eggNOG" id="ENOG502S1FH">
    <property type="taxonomic scope" value="Eukaryota"/>
</dbReference>